<feature type="chain" id="PRO_5001496113" evidence="1">
    <location>
        <begin position="26"/>
        <end position="356"/>
    </location>
</feature>
<dbReference type="RefSeq" id="WP_037281262.1">
    <property type="nucleotide sequence ID" value="NZ_KK088582.1"/>
</dbReference>
<dbReference type="AlphaFoldDB" id="A0A017HUS3"/>
<dbReference type="InterPro" id="IPR006311">
    <property type="entry name" value="TAT_signal"/>
</dbReference>
<reference evidence="2 3" key="1">
    <citation type="submission" date="2013-02" db="EMBL/GenBank/DDBJ databases">
        <authorList>
            <person name="Fiebig A."/>
            <person name="Goeker M."/>
            <person name="Klenk H.-P.P."/>
        </authorList>
    </citation>
    <scope>NUCLEOTIDE SEQUENCE [LARGE SCALE GENOMIC DNA]</scope>
    <source>
        <strain evidence="2 3">DSM 19309</strain>
    </source>
</reference>
<dbReference type="HOGENOM" id="CLU_047398_0_0_5"/>
<accession>A0A017HUS3</accession>
<name>A0A017HUS3_9RHOB</name>
<dbReference type="Pfam" id="PF07433">
    <property type="entry name" value="DUF1513"/>
    <property type="match status" value="1"/>
</dbReference>
<sequence length="356" mass="36897">MATRRGFLASLLAAASLPSLGWAEAGSPSHLACAGDPDGTFSLHGLRSDGTEAFRLPLPARGHAGCGHPTEALAVVFARRPGTFALVLDCARGTVRRRLSPPEGRAFNGHGTFLAGGAVLATSEQATGTSEGVLGLWDVEGGFRRMGEVPTGGVGPHDLKRLESGQVLVANGGIATDPTDRTKLNIATMRPNLSLLDPLGDGVAEVTELSPDLHQASIRHLALRADGTVGFAMQWEGDPDVLVPLLGLRASDGTITLAQPPEAEARLMQGYAGSVAWSGDGIEVAITSPKGGRIQRFDAQGRFLGHASRPEVCGIAPLGTGFLLSDGLGGLLALQGDEVRPLARAEVAWDNHVVTL</sequence>
<organism evidence="2 3">
    <name type="scientific">Rubellimicrobium mesophilum DSM 19309</name>
    <dbReference type="NCBI Taxonomy" id="442562"/>
    <lineage>
        <taxon>Bacteria</taxon>
        <taxon>Pseudomonadati</taxon>
        <taxon>Pseudomonadota</taxon>
        <taxon>Alphaproteobacteria</taxon>
        <taxon>Rhodobacterales</taxon>
        <taxon>Roseobacteraceae</taxon>
        <taxon>Rubellimicrobium</taxon>
    </lineage>
</organism>
<evidence type="ECO:0000313" key="3">
    <source>
        <dbReference type="Proteomes" id="UP000019666"/>
    </source>
</evidence>
<dbReference type="OrthoDB" id="5624218at2"/>
<dbReference type="PIRSF" id="PIRSF028101">
    <property type="entry name" value="UCP028101"/>
    <property type="match status" value="1"/>
</dbReference>
<feature type="signal peptide" evidence="1">
    <location>
        <begin position="1"/>
        <end position="25"/>
    </location>
</feature>
<proteinExistence type="predicted"/>
<dbReference type="EMBL" id="AOSK01000021">
    <property type="protein sequence ID" value="EYD77913.1"/>
    <property type="molecule type" value="Genomic_DNA"/>
</dbReference>
<evidence type="ECO:0000256" key="1">
    <source>
        <dbReference type="SAM" id="SignalP"/>
    </source>
</evidence>
<dbReference type="InterPro" id="IPR008311">
    <property type="entry name" value="UCP028101"/>
</dbReference>
<dbReference type="PATRIC" id="fig|442562.3.peg.638"/>
<keyword evidence="1" id="KW-0732">Signal</keyword>
<dbReference type="InterPro" id="IPR011044">
    <property type="entry name" value="Quino_amine_DH_bsu"/>
</dbReference>
<protein>
    <submittedName>
        <fullName evidence="2">Putative exported protein</fullName>
    </submittedName>
</protein>
<dbReference type="STRING" id="442562.Rumeso_00640"/>
<dbReference type="SUPFAM" id="SSF50969">
    <property type="entry name" value="YVTN repeat-like/Quinoprotein amine dehydrogenase"/>
    <property type="match status" value="1"/>
</dbReference>
<evidence type="ECO:0000313" key="2">
    <source>
        <dbReference type="EMBL" id="EYD77913.1"/>
    </source>
</evidence>
<keyword evidence="3" id="KW-1185">Reference proteome</keyword>
<dbReference type="Proteomes" id="UP000019666">
    <property type="component" value="Unassembled WGS sequence"/>
</dbReference>
<gene>
    <name evidence="2" type="ORF">Rumeso_00640</name>
</gene>
<dbReference type="PROSITE" id="PS51318">
    <property type="entry name" value="TAT"/>
    <property type="match status" value="1"/>
</dbReference>
<comment type="caution">
    <text evidence="2">The sequence shown here is derived from an EMBL/GenBank/DDBJ whole genome shotgun (WGS) entry which is preliminary data.</text>
</comment>